<sequence>QVARDIGFLMSNMAATDLGRVMFDESLPPLQIHSRCLVFCTHGVDLPSADELNSASLKAEMPVEKIMGRGIYALIVAICKAVG</sequence>
<protein>
    <submittedName>
        <fullName evidence="1">Uncharacterized protein</fullName>
    </submittedName>
</protein>
<dbReference type="Proteomes" id="UP001236303">
    <property type="component" value="Unassembled WGS sequence"/>
</dbReference>
<feature type="non-terminal residue" evidence="1">
    <location>
        <position position="83"/>
    </location>
</feature>
<name>A0AAW6YGD0_NEISU</name>
<reference evidence="1" key="1">
    <citation type="submission" date="2023-05" db="EMBL/GenBank/DDBJ databases">
        <title>Cataloging the Phylogenetic Diversity of Human Bladder Bacteria.</title>
        <authorList>
            <person name="Du J."/>
        </authorList>
    </citation>
    <scope>NUCLEOTIDE SEQUENCE</scope>
    <source>
        <strain evidence="1">UMB1050</strain>
    </source>
</reference>
<evidence type="ECO:0000313" key="2">
    <source>
        <dbReference type="Proteomes" id="UP001236303"/>
    </source>
</evidence>
<accession>A0AAW6YGD0</accession>
<comment type="caution">
    <text evidence="1">The sequence shown here is derived from an EMBL/GenBank/DDBJ whole genome shotgun (WGS) entry which is preliminary data.</text>
</comment>
<organism evidence="1 2">
    <name type="scientific">Neisseria subflava</name>
    <dbReference type="NCBI Taxonomy" id="28449"/>
    <lineage>
        <taxon>Bacteria</taxon>
        <taxon>Pseudomonadati</taxon>
        <taxon>Pseudomonadota</taxon>
        <taxon>Betaproteobacteria</taxon>
        <taxon>Neisseriales</taxon>
        <taxon>Neisseriaceae</taxon>
        <taxon>Neisseria</taxon>
    </lineage>
</organism>
<feature type="non-terminal residue" evidence="1">
    <location>
        <position position="1"/>
    </location>
</feature>
<evidence type="ECO:0000313" key="1">
    <source>
        <dbReference type="EMBL" id="MDK7243648.1"/>
    </source>
</evidence>
<gene>
    <name evidence="1" type="ORF">QP451_11625</name>
</gene>
<dbReference type="EMBL" id="JASOPA010000152">
    <property type="protein sequence ID" value="MDK7243648.1"/>
    <property type="molecule type" value="Genomic_DNA"/>
</dbReference>
<dbReference type="AlphaFoldDB" id="A0AAW6YGD0"/>
<proteinExistence type="predicted"/>